<evidence type="ECO:0000313" key="4">
    <source>
        <dbReference type="Proteomes" id="UP001310386"/>
    </source>
</evidence>
<keyword evidence="2" id="KW-0472">Membrane</keyword>
<evidence type="ECO:0000256" key="2">
    <source>
        <dbReference type="SAM" id="Phobius"/>
    </source>
</evidence>
<gene>
    <name evidence="3" type="ORF">VF724_10140</name>
</gene>
<keyword evidence="2" id="KW-1133">Transmembrane helix</keyword>
<protein>
    <submittedName>
        <fullName evidence="3">Uncharacterized protein</fullName>
    </submittedName>
</protein>
<name>A0ABU5ZHN7_9BACL</name>
<dbReference type="RefSeq" id="WP_371754141.1">
    <property type="nucleotide sequence ID" value="NZ_JAYJLD010000012.1"/>
</dbReference>
<proteinExistence type="predicted"/>
<evidence type="ECO:0000256" key="1">
    <source>
        <dbReference type="SAM" id="MobiDB-lite"/>
    </source>
</evidence>
<keyword evidence="4" id="KW-1185">Reference proteome</keyword>
<organism evidence="3 4">
    <name type="scientific">Ferviditalea candida</name>
    <dbReference type="NCBI Taxonomy" id="3108399"/>
    <lineage>
        <taxon>Bacteria</taxon>
        <taxon>Bacillati</taxon>
        <taxon>Bacillota</taxon>
        <taxon>Bacilli</taxon>
        <taxon>Bacillales</taxon>
        <taxon>Paenibacillaceae</taxon>
        <taxon>Ferviditalea</taxon>
    </lineage>
</organism>
<comment type="caution">
    <text evidence="3">The sequence shown here is derived from an EMBL/GenBank/DDBJ whole genome shotgun (WGS) entry which is preliminary data.</text>
</comment>
<dbReference type="Proteomes" id="UP001310386">
    <property type="component" value="Unassembled WGS sequence"/>
</dbReference>
<reference evidence="3" key="1">
    <citation type="submission" date="2023-12" db="EMBL/GenBank/DDBJ databases">
        <title>Fervidustalea candida gen. nov., sp. nov., a novel member of the family Paenibacillaceae isolated from a geothermal area.</title>
        <authorList>
            <person name="Li W.-J."/>
            <person name="Jiao J.-Y."/>
            <person name="Chen Y."/>
        </authorList>
    </citation>
    <scope>NUCLEOTIDE SEQUENCE</scope>
    <source>
        <strain evidence="3">SYSU GA230002</strain>
    </source>
</reference>
<keyword evidence="2" id="KW-0812">Transmembrane</keyword>
<evidence type="ECO:0000313" key="3">
    <source>
        <dbReference type="EMBL" id="MEB3102023.1"/>
    </source>
</evidence>
<sequence length="75" mass="8844">MEPFWPQLPFIIPNSQGTQIWWDILWWIFQIAVMTFLIIILTRWATGMDRDMQKEMEALESGADSHTDLPPETHA</sequence>
<accession>A0ABU5ZHN7</accession>
<feature type="transmembrane region" description="Helical" evidence="2">
    <location>
        <begin position="24"/>
        <end position="46"/>
    </location>
</feature>
<dbReference type="EMBL" id="JAYJLD010000012">
    <property type="protein sequence ID" value="MEB3102023.1"/>
    <property type="molecule type" value="Genomic_DNA"/>
</dbReference>
<feature type="region of interest" description="Disordered" evidence="1">
    <location>
        <begin position="55"/>
        <end position="75"/>
    </location>
</feature>